<reference evidence="1 2" key="1">
    <citation type="submission" date="2014-02" db="EMBL/GenBank/DDBJ databases">
        <title>The small core and large imbalanced accessory genome model reveals a collaborative survival strategy of Sorangium cellulosum strains in nature.</title>
        <authorList>
            <person name="Han K."/>
            <person name="Peng R."/>
            <person name="Blom J."/>
            <person name="Li Y.-Z."/>
        </authorList>
    </citation>
    <scope>NUCLEOTIDE SEQUENCE [LARGE SCALE GENOMIC DNA]</scope>
    <source>
        <strain evidence="1 2">So0007-03</strain>
    </source>
</reference>
<protein>
    <submittedName>
        <fullName evidence="1">Uncharacterized protein</fullName>
    </submittedName>
</protein>
<sequence length="98" mass="10995">MHDMNQIRDIDTPNTVKSEEPFKLLIKFDTEEDGYSANLSVQPAGNFRITPTEVRLPKGAGNELLVEACIERLEPKPARCIVQARLGESRAWDSPEVT</sequence>
<dbReference type="EMBL" id="JEME01001126">
    <property type="protein sequence ID" value="KYG08012.1"/>
    <property type="molecule type" value="Genomic_DNA"/>
</dbReference>
<name>A0A150TTJ6_SORCE</name>
<dbReference type="AlphaFoldDB" id="A0A150TTJ6"/>
<evidence type="ECO:0000313" key="2">
    <source>
        <dbReference type="Proteomes" id="UP000075502"/>
    </source>
</evidence>
<organism evidence="1 2">
    <name type="scientific">Sorangium cellulosum</name>
    <name type="common">Polyangium cellulosum</name>
    <dbReference type="NCBI Taxonomy" id="56"/>
    <lineage>
        <taxon>Bacteria</taxon>
        <taxon>Pseudomonadati</taxon>
        <taxon>Myxococcota</taxon>
        <taxon>Polyangia</taxon>
        <taxon>Polyangiales</taxon>
        <taxon>Polyangiaceae</taxon>
        <taxon>Sorangium</taxon>
    </lineage>
</organism>
<comment type="caution">
    <text evidence="1">The sequence shown here is derived from an EMBL/GenBank/DDBJ whole genome shotgun (WGS) entry which is preliminary data.</text>
</comment>
<proteinExistence type="predicted"/>
<dbReference type="Proteomes" id="UP000075502">
    <property type="component" value="Unassembled WGS sequence"/>
</dbReference>
<accession>A0A150TTJ6</accession>
<gene>
    <name evidence="1" type="ORF">BE21_26105</name>
</gene>
<evidence type="ECO:0000313" key="1">
    <source>
        <dbReference type="EMBL" id="KYG08012.1"/>
    </source>
</evidence>